<protein>
    <submittedName>
        <fullName evidence="2">MaoC family dehydratase</fullName>
    </submittedName>
</protein>
<name>A0A412XTM1_9BACE</name>
<sequence>MVKVIINTIEDFLQLSGEKLGESSWLLVDQNMINQFADATHDHQWIHVDADKAKTNSPYQTTIAHGYLTLSLLPCLLDEILEVRNLKYLVNYSIEKMVYKSVVLVDSKLRMVATLKSAKDLGNICKTNIQCTFEIEGQEKPVLEGSIVFLYYFN</sequence>
<dbReference type="InterPro" id="IPR002539">
    <property type="entry name" value="MaoC-like_dom"/>
</dbReference>
<dbReference type="CDD" id="cd03450">
    <property type="entry name" value="NodN"/>
    <property type="match status" value="1"/>
</dbReference>
<dbReference type="InterPro" id="IPR039375">
    <property type="entry name" value="NodN-like"/>
</dbReference>
<dbReference type="PANTHER" id="PTHR42993:SF1">
    <property type="entry name" value="MAOC-LIKE DEHYDRATASE DOMAIN-CONTAINING PROTEIN"/>
    <property type="match status" value="1"/>
</dbReference>
<dbReference type="Gene3D" id="3.10.129.10">
    <property type="entry name" value="Hotdog Thioesterase"/>
    <property type="match status" value="1"/>
</dbReference>
<dbReference type="RefSeq" id="WP_022394466.1">
    <property type="nucleotide sequence ID" value="NZ_QRZF01000022.1"/>
</dbReference>
<dbReference type="Proteomes" id="UP000283850">
    <property type="component" value="Unassembled WGS sequence"/>
</dbReference>
<comment type="caution">
    <text evidence="2">The sequence shown here is derived from an EMBL/GenBank/DDBJ whole genome shotgun (WGS) entry which is preliminary data.</text>
</comment>
<dbReference type="Pfam" id="PF01575">
    <property type="entry name" value="MaoC_dehydratas"/>
    <property type="match status" value="1"/>
</dbReference>
<dbReference type="PANTHER" id="PTHR42993">
    <property type="entry name" value="MAOC-LIKE DEHYDRATASE DOMAIN-CONTAINING PROTEIN"/>
    <property type="match status" value="1"/>
</dbReference>
<feature type="domain" description="MaoC-like" evidence="1">
    <location>
        <begin position="15"/>
        <end position="124"/>
    </location>
</feature>
<organism evidence="2 3">
    <name type="scientific">Bacteroides intestinalis</name>
    <dbReference type="NCBI Taxonomy" id="329854"/>
    <lineage>
        <taxon>Bacteria</taxon>
        <taxon>Pseudomonadati</taxon>
        <taxon>Bacteroidota</taxon>
        <taxon>Bacteroidia</taxon>
        <taxon>Bacteroidales</taxon>
        <taxon>Bacteroidaceae</taxon>
        <taxon>Bacteroides</taxon>
    </lineage>
</organism>
<evidence type="ECO:0000313" key="3">
    <source>
        <dbReference type="Proteomes" id="UP000283850"/>
    </source>
</evidence>
<proteinExistence type="predicted"/>
<accession>A0A412XTM1</accession>
<dbReference type="SUPFAM" id="SSF54637">
    <property type="entry name" value="Thioesterase/thiol ester dehydrase-isomerase"/>
    <property type="match status" value="1"/>
</dbReference>
<dbReference type="AlphaFoldDB" id="A0A412XTM1"/>
<reference evidence="2 3" key="1">
    <citation type="submission" date="2018-08" db="EMBL/GenBank/DDBJ databases">
        <title>A genome reference for cultivated species of the human gut microbiota.</title>
        <authorList>
            <person name="Zou Y."/>
            <person name="Xue W."/>
            <person name="Luo G."/>
        </authorList>
    </citation>
    <scope>NUCLEOTIDE SEQUENCE [LARGE SCALE GENOMIC DNA]</scope>
    <source>
        <strain evidence="2 3">AF14-32</strain>
    </source>
</reference>
<gene>
    <name evidence="2" type="ORF">DWW10_21815</name>
</gene>
<dbReference type="EMBL" id="QRZF01000022">
    <property type="protein sequence ID" value="RGV48652.1"/>
    <property type="molecule type" value="Genomic_DNA"/>
</dbReference>
<evidence type="ECO:0000259" key="1">
    <source>
        <dbReference type="Pfam" id="PF01575"/>
    </source>
</evidence>
<dbReference type="InterPro" id="IPR029069">
    <property type="entry name" value="HotDog_dom_sf"/>
</dbReference>
<evidence type="ECO:0000313" key="2">
    <source>
        <dbReference type="EMBL" id="RGV48652.1"/>
    </source>
</evidence>